<dbReference type="InterPro" id="IPR051159">
    <property type="entry name" value="Hexapeptide_acetyltransf"/>
</dbReference>
<dbReference type="GO" id="GO:0005829">
    <property type="term" value="C:cytosol"/>
    <property type="evidence" value="ECO:0007669"/>
    <property type="project" value="TreeGrafter"/>
</dbReference>
<accession>A0A7X2XV81</accession>
<dbReference type="PROSITE" id="PS00101">
    <property type="entry name" value="HEXAPEP_TRANSFERASES"/>
    <property type="match status" value="1"/>
</dbReference>
<proteinExistence type="inferred from homology"/>
<evidence type="ECO:0000256" key="3">
    <source>
        <dbReference type="ARBA" id="ARBA00022737"/>
    </source>
</evidence>
<organism evidence="4 5">
    <name type="scientific">Secundilactobacillus folii</name>
    <dbReference type="NCBI Taxonomy" id="2678357"/>
    <lineage>
        <taxon>Bacteria</taxon>
        <taxon>Bacillati</taxon>
        <taxon>Bacillota</taxon>
        <taxon>Bacilli</taxon>
        <taxon>Lactobacillales</taxon>
        <taxon>Lactobacillaceae</taxon>
        <taxon>Secundilactobacillus</taxon>
    </lineage>
</organism>
<dbReference type="PANTHER" id="PTHR23416">
    <property type="entry name" value="SIALIC ACID SYNTHASE-RELATED"/>
    <property type="match status" value="1"/>
</dbReference>
<keyword evidence="2 4" id="KW-0808">Transferase</keyword>
<dbReference type="InterPro" id="IPR018357">
    <property type="entry name" value="Hexapep_transf_CS"/>
</dbReference>
<comment type="similarity">
    <text evidence="1">Belongs to the transferase hexapeptide repeat family.</text>
</comment>
<dbReference type="GO" id="GO:0008374">
    <property type="term" value="F:O-acyltransferase activity"/>
    <property type="evidence" value="ECO:0007669"/>
    <property type="project" value="TreeGrafter"/>
</dbReference>
<dbReference type="InterPro" id="IPR011004">
    <property type="entry name" value="Trimer_LpxA-like_sf"/>
</dbReference>
<sequence length="184" mass="19763">MRGANMKVYDMNSETYQDLQLELDKSQLNCFQINTSTPNSAAQQEAYDQLFAHQLPKDSTVTAPTYIDRASHVHIGNHVFINHNLTTIALGGIYIGDNVQIAPNVSLITANHDIQQMNILNTAPIHVEAGAWIGTKAVILPSVTIGAGTIIGAGAVVTKDIPAHSVAVGNPAKVIKKLTLNEED</sequence>
<evidence type="ECO:0000256" key="2">
    <source>
        <dbReference type="ARBA" id="ARBA00022679"/>
    </source>
</evidence>
<dbReference type="AlphaFoldDB" id="A0A7X2XV81"/>
<dbReference type="Gene3D" id="2.160.10.10">
    <property type="entry name" value="Hexapeptide repeat proteins"/>
    <property type="match status" value="1"/>
</dbReference>
<reference evidence="4 5" key="1">
    <citation type="submission" date="2019-11" db="EMBL/GenBank/DDBJ databases">
        <title>Lactobacillus sp. nov. CRM56-3, isolated from fermented tea leaves.</title>
        <authorList>
            <person name="Phuengjayaem S."/>
            <person name="Tanasupawat S."/>
        </authorList>
    </citation>
    <scope>NUCLEOTIDE SEQUENCE [LARGE SCALE GENOMIC DNA]</scope>
    <source>
        <strain evidence="4 5">CRM56-3</strain>
    </source>
</reference>
<keyword evidence="3" id="KW-0677">Repeat</keyword>
<dbReference type="SUPFAM" id="SSF51161">
    <property type="entry name" value="Trimeric LpxA-like enzymes"/>
    <property type="match status" value="1"/>
</dbReference>
<comment type="caution">
    <text evidence="4">The sequence shown here is derived from an EMBL/GenBank/DDBJ whole genome shotgun (WGS) entry which is preliminary data.</text>
</comment>
<dbReference type="InterPro" id="IPR001451">
    <property type="entry name" value="Hexapep"/>
</dbReference>
<evidence type="ECO:0000313" key="5">
    <source>
        <dbReference type="Proteomes" id="UP000466388"/>
    </source>
</evidence>
<dbReference type="PANTHER" id="PTHR23416:SF23">
    <property type="entry name" value="ACETYLTRANSFERASE C18B11.09C-RELATED"/>
    <property type="match status" value="1"/>
</dbReference>
<evidence type="ECO:0000256" key="1">
    <source>
        <dbReference type="ARBA" id="ARBA00007274"/>
    </source>
</evidence>
<gene>
    <name evidence="4" type="ORF">GM612_06235</name>
</gene>
<evidence type="ECO:0000313" key="4">
    <source>
        <dbReference type="EMBL" id="MTV82248.1"/>
    </source>
</evidence>
<name>A0A7X2XV81_9LACO</name>
<dbReference type="Proteomes" id="UP000466388">
    <property type="component" value="Unassembled WGS sequence"/>
</dbReference>
<dbReference type="EMBL" id="WNJO01000006">
    <property type="protein sequence ID" value="MTV82248.1"/>
    <property type="molecule type" value="Genomic_DNA"/>
</dbReference>
<keyword evidence="5" id="KW-1185">Reference proteome</keyword>
<dbReference type="Pfam" id="PF00132">
    <property type="entry name" value="Hexapep"/>
    <property type="match status" value="1"/>
</dbReference>
<protein>
    <submittedName>
        <fullName evidence="4">Sugar O-acetyltransferase</fullName>
    </submittedName>
</protein>